<evidence type="ECO:0000256" key="1">
    <source>
        <dbReference type="ARBA" id="ARBA00022801"/>
    </source>
</evidence>
<evidence type="ECO:0000256" key="2">
    <source>
        <dbReference type="SAM" id="SignalP"/>
    </source>
</evidence>
<dbReference type="EMBL" id="BALE01000014">
    <property type="protein sequence ID" value="GAN54000.1"/>
    <property type="molecule type" value="Genomic_DNA"/>
</dbReference>
<protein>
    <submittedName>
        <fullName evidence="4">Histidine triad (HIT) protein</fullName>
    </submittedName>
</protein>
<comment type="caution">
    <text evidence="4">The sequence shown here is derived from an EMBL/GenBank/DDBJ whole genome shotgun (WGS) entry which is preliminary data.</text>
</comment>
<dbReference type="Gene3D" id="3.40.50.1820">
    <property type="entry name" value="alpha/beta hydrolase"/>
    <property type="match status" value="1"/>
</dbReference>
<dbReference type="SUPFAM" id="SSF53474">
    <property type="entry name" value="alpha/beta-Hydrolases"/>
    <property type="match status" value="1"/>
</dbReference>
<dbReference type="InterPro" id="IPR029058">
    <property type="entry name" value="AB_hydrolase_fold"/>
</dbReference>
<evidence type="ECO:0000259" key="3">
    <source>
        <dbReference type="Pfam" id="PF12146"/>
    </source>
</evidence>
<dbReference type="PANTHER" id="PTHR22946">
    <property type="entry name" value="DIENELACTONE HYDROLASE DOMAIN-CONTAINING PROTEIN-RELATED"/>
    <property type="match status" value="1"/>
</dbReference>
<keyword evidence="2" id="KW-0732">Signal</keyword>
<gene>
    <name evidence="4" type="ORF">Tasa_014_021</name>
</gene>
<dbReference type="STRING" id="1231623.Tasa_014_021"/>
<dbReference type="InterPro" id="IPR022742">
    <property type="entry name" value="Hydrolase_4"/>
</dbReference>
<accession>A0A0D6MKM5</accession>
<dbReference type="PANTHER" id="PTHR22946:SF9">
    <property type="entry name" value="POLYKETIDE TRANSFERASE AF380"/>
    <property type="match status" value="1"/>
</dbReference>
<dbReference type="AlphaFoldDB" id="A0A0D6MKM5"/>
<evidence type="ECO:0000313" key="5">
    <source>
        <dbReference type="Proteomes" id="UP000032679"/>
    </source>
</evidence>
<dbReference type="RefSeq" id="WP_048848501.1">
    <property type="nucleotide sequence ID" value="NZ_BALE01000014.1"/>
</dbReference>
<reference evidence="4 5" key="1">
    <citation type="submission" date="2012-10" db="EMBL/GenBank/DDBJ databases">
        <title>Genome sequencing of Tanticharoenia sakaeratensis NBRC 103193.</title>
        <authorList>
            <person name="Azuma Y."/>
            <person name="Hadano H."/>
            <person name="Hirakawa H."/>
            <person name="Matsushita K."/>
        </authorList>
    </citation>
    <scope>NUCLEOTIDE SEQUENCE [LARGE SCALE GENOMIC DNA]</scope>
    <source>
        <strain evidence="4 5">NBRC 103193</strain>
    </source>
</reference>
<dbReference type="InterPro" id="IPR050261">
    <property type="entry name" value="FrsA_esterase"/>
</dbReference>
<keyword evidence="5" id="KW-1185">Reference proteome</keyword>
<organism evidence="4 5">
    <name type="scientific">Tanticharoenia sakaeratensis NBRC 103193</name>
    <dbReference type="NCBI Taxonomy" id="1231623"/>
    <lineage>
        <taxon>Bacteria</taxon>
        <taxon>Pseudomonadati</taxon>
        <taxon>Pseudomonadota</taxon>
        <taxon>Alphaproteobacteria</taxon>
        <taxon>Acetobacterales</taxon>
        <taxon>Acetobacteraceae</taxon>
        <taxon>Tanticharoenia</taxon>
    </lineage>
</organism>
<feature type="domain" description="Serine aminopeptidase S33" evidence="3">
    <location>
        <begin position="77"/>
        <end position="181"/>
    </location>
</feature>
<evidence type="ECO:0000313" key="4">
    <source>
        <dbReference type="EMBL" id="GAN54000.1"/>
    </source>
</evidence>
<dbReference type="OrthoDB" id="5902829at2"/>
<sequence>MRLARKMLLLLVGSVAWSAASASPPPPAAATPAAITADPPADPAHPARMIVVHIPSHGAVMNGVIWQPSGPGPHPVAIIYHGFPGNEQNLDLAYALRRAGWSVLTFHYRGSWGSEGVFSFGHVFEDAQAALDFMRDPIRGHELDLDPGQTVLIGHSMGGAAAARIGAGNPGLSGVVLLSAADFGAFGHYPGGHAKLVDFMAGNMESLDTSPAKLADEAEHDAGSWNIADDAEGLSRQKLLVVTADDGLANVGSRLAQAVNAQASGDATIVHIRTDHSYSDHRIALQSTVLRWLENLRQ</sequence>
<dbReference type="GO" id="GO:0052689">
    <property type="term" value="F:carboxylic ester hydrolase activity"/>
    <property type="evidence" value="ECO:0007669"/>
    <property type="project" value="UniProtKB-ARBA"/>
</dbReference>
<keyword evidence="1" id="KW-0378">Hydrolase</keyword>
<proteinExistence type="predicted"/>
<name>A0A0D6MKM5_9PROT</name>
<dbReference type="Proteomes" id="UP000032679">
    <property type="component" value="Unassembled WGS sequence"/>
</dbReference>
<dbReference type="Pfam" id="PF12146">
    <property type="entry name" value="Hydrolase_4"/>
    <property type="match status" value="1"/>
</dbReference>
<feature type="chain" id="PRO_5002308115" evidence="2">
    <location>
        <begin position="23"/>
        <end position="298"/>
    </location>
</feature>
<feature type="signal peptide" evidence="2">
    <location>
        <begin position="1"/>
        <end position="22"/>
    </location>
</feature>